<keyword evidence="6" id="KW-1185">Reference proteome</keyword>
<evidence type="ECO:0000256" key="2">
    <source>
        <dbReference type="ARBA" id="ARBA00022946"/>
    </source>
</evidence>
<dbReference type="EMBL" id="CP111024">
    <property type="protein sequence ID" value="WAR24365.1"/>
    <property type="molecule type" value="Genomic_DNA"/>
</dbReference>
<reference evidence="5" key="1">
    <citation type="submission" date="2022-11" db="EMBL/GenBank/DDBJ databases">
        <title>Centuries of genome instability and evolution in soft-shell clam transmissible cancer (bioRxiv).</title>
        <authorList>
            <person name="Hart S.F.M."/>
            <person name="Yonemitsu M.A."/>
            <person name="Giersch R.M."/>
            <person name="Beal B.F."/>
            <person name="Arriagada G."/>
            <person name="Davis B.W."/>
            <person name="Ostrander E.A."/>
            <person name="Goff S.P."/>
            <person name="Metzger M.J."/>
        </authorList>
    </citation>
    <scope>NUCLEOTIDE SEQUENCE</scope>
    <source>
        <strain evidence="5">MELC-2E11</strain>
        <tissue evidence="5">Siphon/mantle</tissue>
    </source>
</reference>
<gene>
    <name evidence="5" type="ORF">MAR_038034</name>
</gene>
<dbReference type="PANTHER" id="PTHR42807">
    <property type="entry name" value="GLUTARYL-COA DEHYDROGENASE, MITOCHONDRIAL"/>
    <property type="match status" value="1"/>
</dbReference>
<comment type="subcellular location">
    <subcellularLocation>
        <location evidence="1">Mitochondrion</location>
    </subcellularLocation>
</comment>
<organism evidence="5 6">
    <name type="scientific">Mya arenaria</name>
    <name type="common">Soft-shell clam</name>
    <dbReference type="NCBI Taxonomy" id="6604"/>
    <lineage>
        <taxon>Eukaryota</taxon>
        <taxon>Metazoa</taxon>
        <taxon>Spiralia</taxon>
        <taxon>Lophotrochozoa</taxon>
        <taxon>Mollusca</taxon>
        <taxon>Bivalvia</taxon>
        <taxon>Autobranchia</taxon>
        <taxon>Heteroconchia</taxon>
        <taxon>Euheterodonta</taxon>
        <taxon>Imparidentia</taxon>
        <taxon>Neoheterodontei</taxon>
        <taxon>Myida</taxon>
        <taxon>Myoidea</taxon>
        <taxon>Myidae</taxon>
        <taxon>Mya</taxon>
    </lineage>
</organism>
<evidence type="ECO:0000256" key="4">
    <source>
        <dbReference type="ARBA" id="ARBA00023128"/>
    </source>
</evidence>
<evidence type="ECO:0000256" key="1">
    <source>
        <dbReference type="ARBA" id="ARBA00004173"/>
    </source>
</evidence>
<keyword evidence="2" id="KW-0809">Transit peptide</keyword>
<evidence type="ECO:0000256" key="3">
    <source>
        <dbReference type="ARBA" id="ARBA00023002"/>
    </source>
</evidence>
<feature type="non-terminal residue" evidence="5">
    <location>
        <position position="1"/>
    </location>
</feature>
<sequence length="63" mass="7101">MSKILILTELATPKMLSLIKQNYCGKSLCIARVSRDMLGGNAICDEFHVIRQVMKLKAVNTYQ</sequence>
<name>A0ABY7FQ81_MYAAR</name>
<dbReference type="InterPro" id="IPR052033">
    <property type="entry name" value="Glutaryl-CoA_DH_mitochondrial"/>
</dbReference>
<evidence type="ECO:0000313" key="5">
    <source>
        <dbReference type="EMBL" id="WAR24365.1"/>
    </source>
</evidence>
<dbReference type="Proteomes" id="UP001164746">
    <property type="component" value="Chromosome 13"/>
</dbReference>
<evidence type="ECO:0000313" key="6">
    <source>
        <dbReference type="Proteomes" id="UP001164746"/>
    </source>
</evidence>
<dbReference type="PANTHER" id="PTHR42807:SF1">
    <property type="entry name" value="GLUTARYL-COA DEHYDROGENASE, MITOCHONDRIAL"/>
    <property type="match status" value="1"/>
</dbReference>
<keyword evidence="4" id="KW-0496">Mitochondrion</keyword>
<keyword evidence="3" id="KW-0560">Oxidoreductase</keyword>
<proteinExistence type="predicted"/>
<protein>
    <submittedName>
        <fullName evidence="5">GCDH-like protein</fullName>
    </submittedName>
</protein>
<accession>A0ABY7FQ81</accession>